<evidence type="ECO:0000313" key="1">
    <source>
        <dbReference type="EMBL" id="WIY05831.1"/>
    </source>
</evidence>
<dbReference type="AlphaFoldDB" id="A0A9Y2JW41"/>
<reference evidence="1 2" key="1">
    <citation type="submission" date="2023-06" db="EMBL/GenBank/DDBJ databases">
        <authorList>
            <person name="Oyuntsetseg B."/>
            <person name="Kim S.B."/>
        </authorList>
    </citation>
    <scope>NUCLEOTIDE SEQUENCE [LARGE SCALE GENOMIC DNA]</scope>
    <source>
        <strain evidence="1 2">4-36</strain>
    </source>
</reference>
<dbReference type="EMBL" id="CP127295">
    <property type="protein sequence ID" value="WIY05831.1"/>
    <property type="molecule type" value="Genomic_DNA"/>
</dbReference>
<accession>A0A9Y2JW41</accession>
<proteinExistence type="predicted"/>
<organism evidence="1 2">
    <name type="scientific">Amycolatopsis mongoliensis</name>
    <dbReference type="NCBI Taxonomy" id="715475"/>
    <lineage>
        <taxon>Bacteria</taxon>
        <taxon>Bacillati</taxon>
        <taxon>Actinomycetota</taxon>
        <taxon>Actinomycetes</taxon>
        <taxon>Pseudonocardiales</taxon>
        <taxon>Pseudonocardiaceae</taxon>
        <taxon>Amycolatopsis</taxon>
    </lineage>
</organism>
<evidence type="ECO:0008006" key="3">
    <source>
        <dbReference type="Google" id="ProtNLM"/>
    </source>
</evidence>
<dbReference type="KEGG" id="amog:QRX60_19030"/>
<dbReference type="Proteomes" id="UP001239397">
    <property type="component" value="Chromosome"/>
</dbReference>
<evidence type="ECO:0000313" key="2">
    <source>
        <dbReference type="Proteomes" id="UP001239397"/>
    </source>
</evidence>
<dbReference type="RefSeq" id="WP_286002111.1">
    <property type="nucleotide sequence ID" value="NZ_CP127295.1"/>
</dbReference>
<keyword evidence="2" id="KW-1185">Reference proteome</keyword>
<protein>
    <recommendedName>
        <fullName evidence="3">RiboL-PSP-HEPN domain-containing protein</fullName>
    </recommendedName>
</protein>
<name>A0A9Y2JW41_9PSEU</name>
<gene>
    <name evidence="1" type="ORF">QRX60_19030</name>
</gene>
<sequence length="126" mass="13788">MAAGNVPLESVLRVQLTANRYLDKGNATSGNLGSDFLKIGLQLWPAIYMGFPQARGWNRELDQIVHVRNAIAHVDEVKLAALRADGYSINLTQLKKSVKTIEALVAAMDDVVADYLNQLLGGGRPW</sequence>